<feature type="compositionally biased region" description="Basic residues" evidence="1">
    <location>
        <begin position="85"/>
        <end position="94"/>
    </location>
</feature>
<feature type="compositionally biased region" description="Low complexity" evidence="1">
    <location>
        <begin position="74"/>
        <end position="84"/>
    </location>
</feature>
<gene>
    <name evidence="2" type="ORF">TDIB3V08_LOCUS6477</name>
</gene>
<name>A0A7R8VKI7_TIMDO</name>
<organism evidence="2">
    <name type="scientific">Timema douglasi</name>
    <name type="common">Walking stick</name>
    <dbReference type="NCBI Taxonomy" id="61478"/>
    <lineage>
        <taxon>Eukaryota</taxon>
        <taxon>Metazoa</taxon>
        <taxon>Ecdysozoa</taxon>
        <taxon>Arthropoda</taxon>
        <taxon>Hexapoda</taxon>
        <taxon>Insecta</taxon>
        <taxon>Pterygota</taxon>
        <taxon>Neoptera</taxon>
        <taxon>Polyneoptera</taxon>
        <taxon>Phasmatodea</taxon>
        <taxon>Timematodea</taxon>
        <taxon>Timematoidea</taxon>
        <taxon>Timematidae</taxon>
        <taxon>Timema</taxon>
    </lineage>
</organism>
<sequence>MNSRRKRLSSEAIEVILNSDSELDDIDITFSEEDEPTGIDLLGDNFANVSAQWDQINDVGKDSVKRKHPELNCSKSVSSSSSSQLKKKSNSKRSKFSNNIVKDTDILWSQGSVEDSDYASLDMELIQNNPVEQSQVTSTPQKSFNTILAACANTLEELLAPHTETMYSDTIALRAMEPSFRAPSHALPEPRCGGVASLVNRITQRDHNNAVSISKILNFDNNDDIDTDPTGCRVQLSKVRQPELLTNEKIEQSKNNETGIVKPGTSRSEDPEFMNVDEGFQLLNASLTLIAFTRGKSLTSKAVIAPGRFPKVLFTYARITLTLEQEMAAFASVMATACSSSNI</sequence>
<feature type="region of interest" description="Disordered" evidence="1">
    <location>
        <begin position="72"/>
        <end position="94"/>
    </location>
</feature>
<proteinExistence type="predicted"/>
<evidence type="ECO:0000313" key="2">
    <source>
        <dbReference type="EMBL" id="CAD7200254.1"/>
    </source>
</evidence>
<dbReference type="AlphaFoldDB" id="A0A7R8VKI7"/>
<reference evidence="2" key="1">
    <citation type="submission" date="2020-11" db="EMBL/GenBank/DDBJ databases">
        <authorList>
            <person name="Tran Van P."/>
        </authorList>
    </citation>
    <scope>NUCLEOTIDE SEQUENCE</scope>
</reference>
<dbReference type="EMBL" id="OA567370">
    <property type="protein sequence ID" value="CAD7200254.1"/>
    <property type="molecule type" value="Genomic_DNA"/>
</dbReference>
<accession>A0A7R8VKI7</accession>
<evidence type="ECO:0000256" key="1">
    <source>
        <dbReference type="SAM" id="MobiDB-lite"/>
    </source>
</evidence>
<protein>
    <submittedName>
        <fullName evidence="2">Uncharacterized protein</fullName>
    </submittedName>
</protein>